<evidence type="ECO:0000256" key="1">
    <source>
        <dbReference type="ARBA" id="ARBA00003279"/>
    </source>
</evidence>
<feature type="domain" description="Major facilitator superfamily (MFS) profile" evidence="9">
    <location>
        <begin position="13"/>
        <end position="395"/>
    </location>
</feature>
<evidence type="ECO:0000256" key="4">
    <source>
        <dbReference type="ARBA" id="ARBA00022475"/>
    </source>
</evidence>
<evidence type="ECO:0000259" key="9">
    <source>
        <dbReference type="PROSITE" id="PS50850"/>
    </source>
</evidence>
<dbReference type="InterPro" id="IPR050189">
    <property type="entry name" value="MFS_Efflux_Transporters"/>
</dbReference>
<feature type="transmembrane region" description="Helical" evidence="8">
    <location>
        <begin position="169"/>
        <end position="188"/>
    </location>
</feature>
<name>A0A840SMW7_9RHOB</name>
<feature type="transmembrane region" description="Helical" evidence="8">
    <location>
        <begin position="209"/>
        <end position="229"/>
    </location>
</feature>
<dbReference type="GO" id="GO:0022857">
    <property type="term" value="F:transmembrane transporter activity"/>
    <property type="evidence" value="ECO:0007669"/>
    <property type="project" value="InterPro"/>
</dbReference>
<keyword evidence="4" id="KW-1003">Cell membrane</keyword>
<dbReference type="RefSeq" id="WP_184148377.1">
    <property type="nucleotide sequence ID" value="NZ_JACHFM010000002.1"/>
</dbReference>
<feature type="transmembrane region" description="Helical" evidence="8">
    <location>
        <begin position="140"/>
        <end position="163"/>
    </location>
</feature>
<evidence type="ECO:0000256" key="6">
    <source>
        <dbReference type="ARBA" id="ARBA00022989"/>
    </source>
</evidence>
<keyword evidence="5 8" id="KW-0812">Transmembrane</keyword>
<evidence type="ECO:0000256" key="7">
    <source>
        <dbReference type="ARBA" id="ARBA00023136"/>
    </source>
</evidence>
<dbReference type="CDD" id="cd17473">
    <property type="entry name" value="MFS_arabinose_efflux_permease_like"/>
    <property type="match status" value="1"/>
</dbReference>
<comment type="subcellular location">
    <subcellularLocation>
        <location evidence="2">Cell membrane</location>
        <topology evidence="2">Multi-pass membrane protein</topology>
    </subcellularLocation>
</comment>
<feature type="transmembrane region" description="Helical" evidence="8">
    <location>
        <begin position="300"/>
        <end position="318"/>
    </location>
</feature>
<comment type="function">
    <text evidence="1">Resistance to tetracycline by an active tetracycline efflux. This is an energy-dependent process that decreases the accumulation of the antibiotic in whole cells. This protein functions as a metal-tetracycline/H(+) antiporter.</text>
</comment>
<dbReference type="Pfam" id="PF07690">
    <property type="entry name" value="MFS_1"/>
    <property type="match status" value="1"/>
</dbReference>
<comment type="similarity">
    <text evidence="3">Belongs to the major facilitator superfamily. TCR/Tet family.</text>
</comment>
<evidence type="ECO:0000256" key="3">
    <source>
        <dbReference type="ARBA" id="ARBA00007520"/>
    </source>
</evidence>
<dbReference type="Gene3D" id="1.20.1250.20">
    <property type="entry name" value="MFS general substrate transporter like domains"/>
    <property type="match status" value="1"/>
</dbReference>
<dbReference type="AlphaFoldDB" id="A0A840SMW7"/>
<feature type="transmembrane region" description="Helical" evidence="8">
    <location>
        <begin position="82"/>
        <end position="101"/>
    </location>
</feature>
<feature type="transmembrane region" description="Helical" evidence="8">
    <location>
        <begin position="369"/>
        <end position="390"/>
    </location>
</feature>
<evidence type="ECO:0000313" key="11">
    <source>
        <dbReference type="Proteomes" id="UP000549457"/>
    </source>
</evidence>
<accession>A0A840SMW7</accession>
<dbReference type="PROSITE" id="PS00216">
    <property type="entry name" value="SUGAR_TRANSPORT_1"/>
    <property type="match status" value="1"/>
</dbReference>
<dbReference type="EMBL" id="JACHFM010000002">
    <property type="protein sequence ID" value="MBB5221935.1"/>
    <property type="molecule type" value="Genomic_DNA"/>
</dbReference>
<dbReference type="PROSITE" id="PS50850">
    <property type="entry name" value="MFS"/>
    <property type="match status" value="1"/>
</dbReference>
<reference evidence="10 11" key="1">
    <citation type="submission" date="2020-08" db="EMBL/GenBank/DDBJ databases">
        <title>Genomic Encyclopedia of Type Strains, Phase IV (KMG-IV): sequencing the most valuable type-strain genomes for metagenomic binning, comparative biology and taxonomic classification.</title>
        <authorList>
            <person name="Goeker M."/>
        </authorList>
    </citation>
    <scope>NUCLEOTIDE SEQUENCE [LARGE SCALE GENOMIC DNA]</scope>
    <source>
        <strain evidence="10 11">DSM 101730</strain>
    </source>
</reference>
<keyword evidence="7 8" id="KW-0472">Membrane</keyword>
<dbReference type="PANTHER" id="PTHR43124">
    <property type="entry name" value="PURINE EFFLUX PUMP PBUE"/>
    <property type="match status" value="1"/>
</dbReference>
<feature type="transmembrane region" description="Helical" evidence="8">
    <location>
        <begin position="50"/>
        <end position="70"/>
    </location>
</feature>
<organism evidence="10 11">
    <name type="scientific">Amaricoccus macauensis</name>
    <dbReference type="NCBI Taxonomy" id="57001"/>
    <lineage>
        <taxon>Bacteria</taxon>
        <taxon>Pseudomonadati</taxon>
        <taxon>Pseudomonadota</taxon>
        <taxon>Alphaproteobacteria</taxon>
        <taxon>Rhodobacterales</taxon>
        <taxon>Paracoccaceae</taxon>
        <taxon>Amaricoccus</taxon>
    </lineage>
</organism>
<dbReference type="Proteomes" id="UP000549457">
    <property type="component" value="Unassembled WGS sequence"/>
</dbReference>
<sequence length="399" mass="40801">MDEKPDAAVPDALKITLLVIATLTIMAGTIVAPSLPAIRQAFIETPHVDLLSRMVLTLPAIFVATFAPLVGTLADRYGRKRLLVAAILVYAVAGASGLAATSLTGVLIGRAALGLAIGAIMTIGAALVGDYFQGSERERYLGLQQACTQIGGVAFVIAGGLLADVSWRAPFAVYGLALIILPAAMLFLTEPVSTGKSGAGPITGAAVAFPWRSVSLVCLTAFLINALFYTIPAQLPFFLRELGLERPSVAGWAIGALNAASAATALSYGRLRTHLSIVAVFAISLALMAAGYLALSFATAAAGLLAAVAIVGLGLGLAMPNIMSSAIKLAPPATRGRATGLVTSSMFLGHFVSPIASQPLIARAGFDGTYSYVALTLVAMTVASLAVLLLSRPVRGAAL</sequence>
<dbReference type="InterPro" id="IPR005829">
    <property type="entry name" value="Sugar_transporter_CS"/>
</dbReference>
<dbReference type="InterPro" id="IPR036259">
    <property type="entry name" value="MFS_trans_sf"/>
</dbReference>
<protein>
    <submittedName>
        <fullName evidence="10">MFS family permease</fullName>
    </submittedName>
</protein>
<feature type="transmembrane region" description="Helical" evidence="8">
    <location>
        <begin position="107"/>
        <end position="128"/>
    </location>
</feature>
<dbReference type="PRINTS" id="PR01035">
    <property type="entry name" value="TCRTETA"/>
</dbReference>
<dbReference type="GO" id="GO:0005886">
    <property type="term" value="C:plasma membrane"/>
    <property type="evidence" value="ECO:0007669"/>
    <property type="project" value="UniProtKB-SubCell"/>
</dbReference>
<evidence type="ECO:0000313" key="10">
    <source>
        <dbReference type="EMBL" id="MBB5221935.1"/>
    </source>
</evidence>
<comment type="caution">
    <text evidence="10">The sequence shown here is derived from an EMBL/GenBank/DDBJ whole genome shotgun (WGS) entry which is preliminary data.</text>
</comment>
<keyword evidence="6 8" id="KW-1133">Transmembrane helix</keyword>
<evidence type="ECO:0000256" key="8">
    <source>
        <dbReference type="SAM" id="Phobius"/>
    </source>
</evidence>
<dbReference type="SUPFAM" id="SSF103473">
    <property type="entry name" value="MFS general substrate transporter"/>
    <property type="match status" value="1"/>
</dbReference>
<dbReference type="InterPro" id="IPR001958">
    <property type="entry name" value="Tet-R_TetA/multi-R_MdtG-like"/>
</dbReference>
<dbReference type="InterPro" id="IPR020846">
    <property type="entry name" value="MFS_dom"/>
</dbReference>
<feature type="transmembrane region" description="Helical" evidence="8">
    <location>
        <begin position="338"/>
        <end position="357"/>
    </location>
</feature>
<feature type="transmembrane region" description="Helical" evidence="8">
    <location>
        <begin position="275"/>
        <end position="294"/>
    </location>
</feature>
<feature type="transmembrane region" description="Helical" evidence="8">
    <location>
        <begin position="12"/>
        <end position="38"/>
    </location>
</feature>
<dbReference type="InterPro" id="IPR011701">
    <property type="entry name" value="MFS"/>
</dbReference>
<evidence type="ECO:0000256" key="5">
    <source>
        <dbReference type="ARBA" id="ARBA00022692"/>
    </source>
</evidence>
<keyword evidence="11" id="KW-1185">Reference proteome</keyword>
<proteinExistence type="inferred from homology"/>
<evidence type="ECO:0000256" key="2">
    <source>
        <dbReference type="ARBA" id="ARBA00004651"/>
    </source>
</evidence>
<gene>
    <name evidence="10" type="ORF">HNP73_001871</name>
</gene>
<dbReference type="PANTHER" id="PTHR43124:SF3">
    <property type="entry name" value="CHLORAMPHENICOL EFFLUX PUMP RV0191"/>
    <property type="match status" value="1"/>
</dbReference>